<dbReference type="AlphaFoldDB" id="A0A9Q1L3V7"/>
<feature type="compositionally biased region" description="Basic and acidic residues" evidence="1">
    <location>
        <begin position="48"/>
        <end position="79"/>
    </location>
</feature>
<dbReference type="Proteomes" id="UP001152561">
    <property type="component" value="Unassembled WGS sequence"/>
</dbReference>
<comment type="caution">
    <text evidence="2">The sequence shown here is derived from an EMBL/GenBank/DDBJ whole genome shotgun (WGS) entry which is preliminary data.</text>
</comment>
<evidence type="ECO:0000313" key="3">
    <source>
        <dbReference type="Proteomes" id="UP001152561"/>
    </source>
</evidence>
<feature type="compositionally biased region" description="Acidic residues" evidence="1">
    <location>
        <begin position="38"/>
        <end position="47"/>
    </location>
</feature>
<feature type="region of interest" description="Disordered" evidence="1">
    <location>
        <begin position="35"/>
        <end position="147"/>
    </location>
</feature>
<accession>A0A9Q1L3V7</accession>
<protein>
    <submittedName>
        <fullName evidence="2">Uncharacterized protein</fullName>
    </submittedName>
</protein>
<name>A0A9Q1L3V7_9SOLA</name>
<organism evidence="2 3">
    <name type="scientific">Anisodus acutangulus</name>
    <dbReference type="NCBI Taxonomy" id="402998"/>
    <lineage>
        <taxon>Eukaryota</taxon>
        <taxon>Viridiplantae</taxon>
        <taxon>Streptophyta</taxon>
        <taxon>Embryophyta</taxon>
        <taxon>Tracheophyta</taxon>
        <taxon>Spermatophyta</taxon>
        <taxon>Magnoliopsida</taxon>
        <taxon>eudicotyledons</taxon>
        <taxon>Gunneridae</taxon>
        <taxon>Pentapetalae</taxon>
        <taxon>asterids</taxon>
        <taxon>lamiids</taxon>
        <taxon>Solanales</taxon>
        <taxon>Solanaceae</taxon>
        <taxon>Solanoideae</taxon>
        <taxon>Hyoscyameae</taxon>
        <taxon>Anisodus</taxon>
    </lineage>
</organism>
<keyword evidence="3" id="KW-1185">Reference proteome</keyword>
<gene>
    <name evidence="2" type="ORF">K7X08_015115</name>
</gene>
<feature type="compositionally biased region" description="Acidic residues" evidence="1">
    <location>
        <begin position="80"/>
        <end position="107"/>
    </location>
</feature>
<sequence length="178" mass="19764">MYKDDPPPESPAIKGMRFLIITVTMSTSSKLRSVENVVADDEADIEQEDKKFDDRDESDNKREESDGSADHNDDGAKEGDEVDVGENDEDELNIDGDEVDLVDDDKADGEKGGDGVIAVEEENVDGESKAEESDEGIGDQNYGKKEQGTTIENYPWGRKIFEFLLDVLQKDMKQPVLN</sequence>
<evidence type="ECO:0000256" key="1">
    <source>
        <dbReference type="SAM" id="MobiDB-lite"/>
    </source>
</evidence>
<dbReference type="EMBL" id="JAJAGQ010000023">
    <property type="protein sequence ID" value="KAJ8527664.1"/>
    <property type="molecule type" value="Genomic_DNA"/>
</dbReference>
<evidence type="ECO:0000313" key="2">
    <source>
        <dbReference type="EMBL" id="KAJ8527664.1"/>
    </source>
</evidence>
<proteinExistence type="predicted"/>
<reference evidence="3" key="1">
    <citation type="journal article" date="2023" name="Proc. Natl. Acad. Sci. U.S.A.">
        <title>Genomic and structural basis for evolution of tropane alkaloid biosynthesis.</title>
        <authorList>
            <person name="Wanga Y.-J."/>
            <person name="Taina T."/>
            <person name="Yua J.-Y."/>
            <person name="Lia J."/>
            <person name="Xua B."/>
            <person name="Chenc J."/>
            <person name="D'Auriad J.C."/>
            <person name="Huanga J.-P."/>
            <person name="Huanga S.-X."/>
        </authorList>
    </citation>
    <scope>NUCLEOTIDE SEQUENCE [LARGE SCALE GENOMIC DNA]</scope>
    <source>
        <strain evidence="3">cv. KIB-2019</strain>
    </source>
</reference>